<comment type="caution">
    <text evidence="2">The sequence shown here is derived from an EMBL/GenBank/DDBJ whole genome shotgun (WGS) entry which is preliminary data.</text>
</comment>
<reference evidence="2 3" key="1">
    <citation type="submission" date="2020-11" db="EMBL/GenBank/DDBJ databases">
        <authorList>
            <person name="Lassalle F."/>
        </authorList>
    </citation>
    <scope>NUCLEOTIDE SEQUENCE [LARGE SCALE GENOMIC DNA]</scope>
    <source>
        <strain evidence="2 3">AB21</strain>
    </source>
</reference>
<dbReference type="Proteomes" id="UP000601041">
    <property type="component" value="Unassembled WGS sequence"/>
</dbReference>
<evidence type="ECO:0008006" key="4">
    <source>
        <dbReference type="Google" id="ProtNLM"/>
    </source>
</evidence>
<gene>
    <name evidence="2" type="ORF">RHAB21_01324</name>
</gene>
<name>A0ABM8PFH2_9HYPH</name>
<evidence type="ECO:0000313" key="2">
    <source>
        <dbReference type="EMBL" id="CAD7026984.1"/>
    </source>
</evidence>
<proteinExistence type="predicted"/>
<evidence type="ECO:0000256" key="1">
    <source>
        <dbReference type="SAM" id="MobiDB-lite"/>
    </source>
</evidence>
<sequence length="116" mass="13813">MAKRGDKRGDKRLAEQRERQQVYRKRIKSERRPSRDDIARVLLHVVITRSAARDKLDELEKFGDLIVDRLVEQGFDKRVSYDAFDQLVDKYVKQGWEFRKKTHIGRSVPNNADERD</sequence>
<organism evidence="2 3">
    <name type="scientific">Pseudorhizobium halotolerans</name>
    <dbReference type="NCBI Taxonomy" id="1233081"/>
    <lineage>
        <taxon>Bacteria</taxon>
        <taxon>Pseudomonadati</taxon>
        <taxon>Pseudomonadota</taxon>
        <taxon>Alphaproteobacteria</taxon>
        <taxon>Hyphomicrobiales</taxon>
        <taxon>Rhizobiaceae</taxon>
        <taxon>Rhizobium/Agrobacterium group</taxon>
        <taxon>Pseudorhizobium</taxon>
    </lineage>
</organism>
<keyword evidence="3" id="KW-1185">Reference proteome</keyword>
<dbReference type="RefSeq" id="WP_142586873.1">
    <property type="nucleotide sequence ID" value="NZ_CABFWE030000004.1"/>
</dbReference>
<dbReference type="EMBL" id="CABFWE030000004">
    <property type="protein sequence ID" value="CAD7026984.1"/>
    <property type="molecule type" value="Genomic_DNA"/>
</dbReference>
<evidence type="ECO:0000313" key="3">
    <source>
        <dbReference type="Proteomes" id="UP000601041"/>
    </source>
</evidence>
<accession>A0ABM8PFH2</accession>
<feature type="compositionally biased region" description="Basic and acidic residues" evidence="1">
    <location>
        <begin position="7"/>
        <end position="21"/>
    </location>
</feature>
<protein>
    <recommendedName>
        <fullName evidence="4">Regulatory protein RecX</fullName>
    </recommendedName>
</protein>
<feature type="region of interest" description="Disordered" evidence="1">
    <location>
        <begin position="1"/>
        <end position="33"/>
    </location>
</feature>